<keyword evidence="7 8" id="KW-0030">Aminoacyl-tRNA synthetase</keyword>
<dbReference type="InterPro" id="IPR014729">
    <property type="entry name" value="Rossmann-like_a/b/a_fold"/>
</dbReference>
<dbReference type="EC" id="6.1.1.17" evidence="8"/>
<evidence type="ECO:0000259" key="10">
    <source>
        <dbReference type="Pfam" id="PF19269"/>
    </source>
</evidence>
<dbReference type="GO" id="GO:0005524">
    <property type="term" value="F:ATP binding"/>
    <property type="evidence" value="ECO:0007669"/>
    <property type="project" value="UniProtKB-UniRule"/>
</dbReference>
<dbReference type="GO" id="GO:0005737">
    <property type="term" value="C:cytoplasm"/>
    <property type="evidence" value="ECO:0007669"/>
    <property type="project" value="UniProtKB-SubCell"/>
</dbReference>
<dbReference type="PRINTS" id="PR00987">
    <property type="entry name" value="TRNASYNTHGLU"/>
</dbReference>
<keyword evidence="2 8" id="KW-0963">Cytoplasm</keyword>
<gene>
    <name evidence="8 11" type="primary">gltX</name>
    <name evidence="11" type="ordered locus">ACIS_00054</name>
</gene>
<dbReference type="Gene3D" id="3.40.50.620">
    <property type="entry name" value="HUPs"/>
    <property type="match status" value="1"/>
</dbReference>
<dbReference type="NCBIfam" id="TIGR00464">
    <property type="entry name" value="gltX_bact"/>
    <property type="match status" value="1"/>
</dbReference>
<dbReference type="SUPFAM" id="SSF52374">
    <property type="entry name" value="Nucleotidylyl transferase"/>
    <property type="match status" value="1"/>
</dbReference>
<dbReference type="PANTHER" id="PTHR43311:SF2">
    <property type="entry name" value="GLUTAMATE--TRNA LIGASE, MITOCHONDRIAL-RELATED"/>
    <property type="match status" value="1"/>
</dbReference>
<proteinExistence type="inferred from homology"/>
<evidence type="ECO:0000256" key="8">
    <source>
        <dbReference type="HAMAP-Rule" id="MF_00022"/>
    </source>
</evidence>
<dbReference type="Pfam" id="PF00749">
    <property type="entry name" value="tRNA-synt_1c"/>
    <property type="match status" value="1"/>
</dbReference>
<dbReference type="Gene3D" id="1.10.10.350">
    <property type="match status" value="1"/>
</dbReference>
<feature type="short sequence motif" description="'HIGH' region" evidence="8">
    <location>
        <begin position="21"/>
        <end position="31"/>
    </location>
</feature>
<comment type="subcellular location">
    <subcellularLocation>
        <location evidence="8">Cytoplasm</location>
    </subcellularLocation>
</comment>
<keyword evidence="12" id="KW-1185">Reference proteome</keyword>
<dbReference type="STRING" id="574556.ACIS_00054"/>
<dbReference type="PROSITE" id="PS00178">
    <property type="entry name" value="AA_TRNA_LIGASE_I"/>
    <property type="match status" value="1"/>
</dbReference>
<dbReference type="KEGG" id="acn:ACIS_00054"/>
<evidence type="ECO:0000313" key="11">
    <source>
        <dbReference type="EMBL" id="ACZ48765.1"/>
    </source>
</evidence>
<dbReference type="HAMAP" id="MF_00022">
    <property type="entry name" value="Glu_tRNA_synth_type1"/>
    <property type="match status" value="1"/>
</dbReference>
<dbReference type="InterPro" id="IPR045462">
    <property type="entry name" value="aa-tRNA-synth_I_cd-bd"/>
</dbReference>
<evidence type="ECO:0000256" key="5">
    <source>
        <dbReference type="ARBA" id="ARBA00022840"/>
    </source>
</evidence>
<comment type="catalytic activity">
    <reaction evidence="8">
        <text>tRNA(Glu) + L-glutamate + ATP = L-glutamyl-tRNA(Glu) + AMP + diphosphate</text>
        <dbReference type="Rhea" id="RHEA:23540"/>
        <dbReference type="Rhea" id="RHEA-COMP:9663"/>
        <dbReference type="Rhea" id="RHEA-COMP:9680"/>
        <dbReference type="ChEBI" id="CHEBI:29985"/>
        <dbReference type="ChEBI" id="CHEBI:30616"/>
        <dbReference type="ChEBI" id="CHEBI:33019"/>
        <dbReference type="ChEBI" id="CHEBI:78442"/>
        <dbReference type="ChEBI" id="CHEBI:78520"/>
        <dbReference type="ChEBI" id="CHEBI:456215"/>
        <dbReference type="EC" id="6.1.1.17"/>
    </reaction>
</comment>
<evidence type="ECO:0000256" key="4">
    <source>
        <dbReference type="ARBA" id="ARBA00022741"/>
    </source>
</evidence>
<dbReference type="SUPFAM" id="SSF48163">
    <property type="entry name" value="An anticodon-binding domain of class I aminoacyl-tRNA synthetases"/>
    <property type="match status" value="1"/>
</dbReference>
<evidence type="ECO:0000256" key="2">
    <source>
        <dbReference type="ARBA" id="ARBA00022490"/>
    </source>
</evidence>
<evidence type="ECO:0000256" key="1">
    <source>
        <dbReference type="ARBA" id="ARBA00007894"/>
    </source>
</evidence>
<dbReference type="eggNOG" id="COG0008">
    <property type="taxonomic scope" value="Bacteria"/>
</dbReference>
<dbReference type="InterPro" id="IPR001412">
    <property type="entry name" value="aa-tRNA-synth_I_CS"/>
</dbReference>
<name>D1AT87_ANACI</name>
<dbReference type="HOGENOM" id="CLU_015768_6_1_5"/>
<dbReference type="Proteomes" id="UP000000630">
    <property type="component" value="Chromosome"/>
</dbReference>
<dbReference type="InterPro" id="IPR020751">
    <property type="entry name" value="aa-tRNA-synth_I_codon-bd_sub2"/>
</dbReference>
<dbReference type="InterPro" id="IPR004527">
    <property type="entry name" value="Glu-tRNA-ligase_bac/mito"/>
</dbReference>
<dbReference type="AlphaFoldDB" id="D1AT87"/>
<dbReference type="PANTHER" id="PTHR43311">
    <property type="entry name" value="GLUTAMATE--TRNA LIGASE"/>
    <property type="match status" value="1"/>
</dbReference>
<evidence type="ECO:0000259" key="9">
    <source>
        <dbReference type="Pfam" id="PF00749"/>
    </source>
</evidence>
<feature type="domain" description="Glutamyl/glutaminyl-tRNA synthetase class Ib catalytic" evidence="9">
    <location>
        <begin position="16"/>
        <end position="316"/>
    </location>
</feature>
<evidence type="ECO:0000313" key="12">
    <source>
        <dbReference type="Proteomes" id="UP000000630"/>
    </source>
</evidence>
<feature type="binding site" evidence="8">
    <location>
        <position position="253"/>
    </location>
    <ligand>
        <name>ATP</name>
        <dbReference type="ChEBI" id="CHEBI:30616"/>
    </ligand>
</feature>
<evidence type="ECO:0000256" key="3">
    <source>
        <dbReference type="ARBA" id="ARBA00022598"/>
    </source>
</evidence>
<accession>D1AT87</accession>
<dbReference type="InterPro" id="IPR000924">
    <property type="entry name" value="Glu/Gln-tRNA-synth"/>
</dbReference>
<comment type="similarity">
    <text evidence="1 8">Belongs to the class-I aminoacyl-tRNA synthetase family. Glutamate--tRNA ligase type 1 subfamily.</text>
</comment>
<feature type="short sequence motif" description="'KMSKS' region" evidence="8">
    <location>
        <begin position="250"/>
        <end position="254"/>
    </location>
</feature>
<dbReference type="InterPro" id="IPR008925">
    <property type="entry name" value="aa_tRNA-synth_I_cd-bd_sf"/>
</dbReference>
<comment type="subunit">
    <text evidence="8">Monomer.</text>
</comment>
<sequence length="455" mass="52312">MQVGHNECFDRYGYMITRFAPSPTGYMHIGNARTALVCWLYARKSSGKFLLRIDDTDFERSEERYVEEIKNDLKWLAMDWDLCFNQSSRIKRYDEVFNSLMGKGVVYPCYETQEELELKRKMMLKMGLPPIYDRSALNMTEQDRKAHSYKRPYFRLKMDRDQEISWNDEIRGRVVLQAKNISDPILRRTNGSYTYMLPSTVDDVDFEVTHVIRGEDHISNTAVQVHIMDVLGVRPPSFVHLPLLRMGESKMSKRVGGTEICKMREMGLEPMAINSYVARMGTSLPVEPHTDMQSLVDSFDITSFNQAPIKFVLEDISKLNVRLLQRLPFEKARDRLAACGIECSESFWYAVRDNIDVISDVREWADVCGSGVTPVVDDLNRQLLQLASDLLPEGEPHGGTWKTWLQKIKERTSCGTRDILLPLRLALTGVPKGPEFAKLLPLIGRAEILRRLRGA</sequence>
<dbReference type="GO" id="GO:0004818">
    <property type="term" value="F:glutamate-tRNA ligase activity"/>
    <property type="evidence" value="ECO:0007669"/>
    <property type="project" value="UniProtKB-UniRule"/>
</dbReference>
<protein>
    <recommendedName>
        <fullName evidence="8">Glutamate--tRNA ligase</fullName>
        <ecNumber evidence="8">6.1.1.17</ecNumber>
    </recommendedName>
    <alternativeName>
        <fullName evidence="8">Glutamyl-tRNA synthetase</fullName>
        <shortName evidence="8">GluRS</shortName>
    </alternativeName>
</protein>
<comment type="function">
    <text evidence="8">Catalyzes the attachment of glutamate to tRNA(Glu) in a two-step reaction: glutamate is first activated by ATP to form Glu-AMP and then transferred to the acceptor end of tRNA(Glu).</text>
</comment>
<keyword evidence="5 8" id="KW-0067">ATP-binding</keyword>
<dbReference type="GO" id="GO:0000049">
    <property type="term" value="F:tRNA binding"/>
    <property type="evidence" value="ECO:0007669"/>
    <property type="project" value="InterPro"/>
</dbReference>
<comment type="caution">
    <text evidence="8">Lacks conserved residue(s) required for the propagation of feature annotation.</text>
</comment>
<reference evidence="11 12" key="1">
    <citation type="journal article" date="2010" name="J. Bacteriol.">
        <title>Complete genome sequence of Anaplasma marginale subsp. centrale.</title>
        <authorList>
            <person name="Herndon D.R."/>
            <person name="Palmer G.H."/>
            <person name="Shkap V."/>
            <person name="Knowles D.P. Jr."/>
            <person name="Brayton K.A."/>
        </authorList>
    </citation>
    <scope>NUCLEOTIDE SEQUENCE [LARGE SCALE GENOMIC DNA]</scope>
    <source>
        <strain evidence="11 12">Israel</strain>
    </source>
</reference>
<dbReference type="InterPro" id="IPR049940">
    <property type="entry name" value="GluQ/Sye"/>
</dbReference>
<feature type="domain" description="Aminoacyl-tRNA synthetase class I anticodon-binding" evidence="10">
    <location>
        <begin position="398"/>
        <end position="454"/>
    </location>
</feature>
<keyword evidence="3 8" id="KW-0436">Ligase</keyword>
<organism evidence="11 12">
    <name type="scientific">Anaplasma centrale (strain Israel)</name>
    <name type="common">Anaplasma marginale subsp. centrale (strain Israel)</name>
    <dbReference type="NCBI Taxonomy" id="574556"/>
    <lineage>
        <taxon>Bacteria</taxon>
        <taxon>Pseudomonadati</taxon>
        <taxon>Pseudomonadota</taxon>
        <taxon>Alphaproteobacteria</taxon>
        <taxon>Rickettsiales</taxon>
        <taxon>Anaplasmataceae</taxon>
        <taxon>Anaplasma</taxon>
    </lineage>
</organism>
<evidence type="ECO:0000256" key="6">
    <source>
        <dbReference type="ARBA" id="ARBA00022917"/>
    </source>
</evidence>
<keyword evidence="6 8" id="KW-0648">Protein biosynthesis</keyword>
<dbReference type="EMBL" id="CP001759">
    <property type="protein sequence ID" value="ACZ48765.1"/>
    <property type="molecule type" value="Genomic_DNA"/>
</dbReference>
<evidence type="ECO:0000256" key="7">
    <source>
        <dbReference type="ARBA" id="ARBA00023146"/>
    </source>
</evidence>
<keyword evidence="4 8" id="KW-0547">Nucleotide-binding</keyword>
<dbReference type="InterPro" id="IPR020058">
    <property type="entry name" value="Glu/Gln-tRNA-synth_Ib_cat-dom"/>
</dbReference>
<dbReference type="Pfam" id="PF19269">
    <property type="entry name" value="Anticodon_2"/>
    <property type="match status" value="1"/>
</dbReference>
<dbReference type="GO" id="GO:0006424">
    <property type="term" value="P:glutamyl-tRNA aminoacylation"/>
    <property type="evidence" value="ECO:0007669"/>
    <property type="project" value="UniProtKB-UniRule"/>
</dbReference>